<organism evidence="1 2">
    <name type="scientific">Citrus sinensis</name>
    <name type="common">Sweet orange</name>
    <name type="synonym">Citrus aurantium var. sinensis</name>
    <dbReference type="NCBI Taxonomy" id="2711"/>
    <lineage>
        <taxon>Eukaryota</taxon>
        <taxon>Viridiplantae</taxon>
        <taxon>Streptophyta</taxon>
        <taxon>Embryophyta</taxon>
        <taxon>Tracheophyta</taxon>
        <taxon>Spermatophyta</taxon>
        <taxon>Magnoliopsida</taxon>
        <taxon>eudicotyledons</taxon>
        <taxon>Gunneridae</taxon>
        <taxon>Pentapetalae</taxon>
        <taxon>rosids</taxon>
        <taxon>malvids</taxon>
        <taxon>Sapindales</taxon>
        <taxon>Rutaceae</taxon>
        <taxon>Aurantioideae</taxon>
        <taxon>Citrus</taxon>
    </lineage>
</organism>
<dbReference type="Proteomes" id="UP000829398">
    <property type="component" value="Chromosome 4"/>
</dbReference>
<gene>
    <name evidence="1" type="ORF">KPL71_012550</name>
</gene>
<comment type="caution">
    <text evidence="1">The sequence shown here is derived from an EMBL/GenBank/DDBJ whole genome shotgun (WGS) entry which is preliminary data.</text>
</comment>
<evidence type="ECO:0000313" key="2">
    <source>
        <dbReference type="Proteomes" id="UP000829398"/>
    </source>
</evidence>
<reference evidence="2" key="1">
    <citation type="journal article" date="2023" name="Hortic. Res.">
        <title>A chromosome-level phased genome enabling allele-level studies in sweet orange: a case study on citrus Huanglongbing tolerance.</title>
        <authorList>
            <person name="Wu B."/>
            <person name="Yu Q."/>
            <person name="Deng Z."/>
            <person name="Duan Y."/>
            <person name="Luo F."/>
            <person name="Gmitter F. Jr."/>
        </authorList>
    </citation>
    <scope>NUCLEOTIDE SEQUENCE [LARGE SCALE GENOMIC DNA]</scope>
    <source>
        <strain evidence="2">cv. Valencia</strain>
    </source>
</reference>
<accession>A0ACB8LCD2</accession>
<protein>
    <submittedName>
        <fullName evidence="1">Phenylalanine N-monooxygenase</fullName>
    </submittedName>
</protein>
<proteinExistence type="predicted"/>
<keyword evidence="2" id="KW-1185">Reference proteome</keyword>
<evidence type="ECO:0000313" key="1">
    <source>
        <dbReference type="EMBL" id="KAH9770985.1"/>
    </source>
</evidence>
<dbReference type="EMBL" id="CM039173">
    <property type="protein sequence ID" value="KAH9770985.1"/>
    <property type="molecule type" value="Genomic_DNA"/>
</dbReference>
<name>A0ACB8LCD2_CITSI</name>
<sequence length="628" mass="70251">MNKERLLYRFVQREKLTNPSPALTFLSPSRLPACLTSFSPSRFPLATPASVSLTVPEAPSRFRLSSPASLSLTLPEAPSRLPACLTNFSLPHAFGLPHQLLSPLRFQKLPHGFRRASPASLSLPLPEAPSRLPACLTLPDPSRSLTKRLLASCSSSSEPYGQESILINAEEIATILRFMSIGSEKKIKRLPLPPGPSPWPIVGNLPEMWRKKPAFNWIHDVMKELNTDIACIRLGNVHVIPVTSPEIALEVLKDNDSVFATRPLTMGTEYSSRGFLSIAVVPLGQQWKKMRKVVASHVLCSARLHSLLFKRREEADNLVRFVYSQCCKSGSGSAVNVRHAARQYCGNVMRNMMFNRGYFGEGNEDGGPGFEEEEHVESLFIVLQYLYAFTLSDYLPWMRVFDLEGREKLISNAIRTVSKYHDPIIEERIQQRRHHRGNYKKESDDHQDLLDVLISAKDESARPSLSVDEIKAQCMDLMLATVDNPSNAVEWALGEMINQPEIIKRATEEVDMVVGKERLVQEYDIPQLNYVKACLREALRLHPVAPFNLPESPATSFPKAATGRRGCMGAALGSEMSVILLARLLQGFDWSLPSNEEKIDLAESKYDLLMAKPMHASAKPRLAAELYT</sequence>